<feature type="compositionally biased region" description="Low complexity" evidence="10">
    <location>
        <begin position="562"/>
        <end position="583"/>
    </location>
</feature>
<comment type="function">
    <text evidence="9">Microtubule-binding protein that negatively regulates centriole duplication. Binds to and stabilizes microtubules.</text>
</comment>
<dbReference type="GO" id="GO:0005814">
    <property type="term" value="C:centriole"/>
    <property type="evidence" value="ECO:0007669"/>
    <property type="project" value="UniProtKB-SubCell"/>
</dbReference>
<gene>
    <name evidence="12" type="primary">LOC105263652</name>
</gene>
<evidence type="ECO:0000256" key="4">
    <source>
        <dbReference type="ARBA" id="ARBA00013508"/>
    </source>
</evidence>
<organism evidence="11 12">
    <name type="scientific">Fopius arisanus</name>
    <dbReference type="NCBI Taxonomy" id="64838"/>
    <lineage>
        <taxon>Eukaryota</taxon>
        <taxon>Metazoa</taxon>
        <taxon>Ecdysozoa</taxon>
        <taxon>Arthropoda</taxon>
        <taxon>Hexapoda</taxon>
        <taxon>Insecta</taxon>
        <taxon>Pterygota</taxon>
        <taxon>Neoptera</taxon>
        <taxon>Endopterygota</taxon>
        <taxon>Hymenoptera</taxon>
        <taxon>Apocrita</taxon>
        <taxon>Ichneumonoidea</taxon>
        <taxon>Braconidae</taxon>
        <taxon>Opiinae</taxon>
        <taxon>Fopius</taxon>
    </lineage>
</organism>
<evidence type="ECO:0000256" key="10">
    <source>
        <dbReference type="SAM" id="MobiDB-lite"/>
    </source>
</evidence>
<keyword evidence="5" id="KW-0963">Cytoplasm</keyword>
<evidence type="ECO:0000256" key="2">
    <source>
        <dbReference type="ARBA" id="ARBA00004123"/>
    </source>
</evidence>
<feature type="compositionally biased region" description="Polar residues" evidence="10">
    <location>
        <begin position="584"/>
        <end position="593"/>
    </location>
</feature>
<dbReference type="GO" id="GO:0005634">
    <property type="term" value="C:nucleus"/>
    <property type="evidence" value="ECO:0007669"/>
    <property type="project" value="UniProtKB-SubCell"/>
</dbReference>
<evidence type="ECO:0000313" key="11">
    <source>
        <dbReference type="Proteomes" id="UP000694866"/>
    </source>
</evidence>
<dbReference type="OrthoDB" id="9999940at2759"/>
<feature type="region of interest" description="Disordered" evidence="10">
    <location>
        <begin position="1"/>
        <end position="36"/>
    </location>
</feature>
<evidence type="ECO:0000256" key="6">
    <source>
        <dbReference type="ARBA" id="ARBA00022701"/>
    </source>
</evidence>
<feature type="compositionally biased region" description="Polar residues" evidence="10">
    <location>
        <begin position="795"/>
        <end position="810"/>
    </location>
</feature>
<dbReference type="AlphaFoldDB" id="A0A9R1SWA1"/>
<feature type="compositionally biased region" description="Polar residues" evidence="10">
    <location>
        <begin position="77"/>
        <end position="93"/>
    </location>
</feature>
<reference evidence="12" key="1">
    <citation type="submission" date="2025-08" db="UniProtKB">
        <authorList>
            <consortium name="RefSeq"/>
        </authorList>
    </citation>
    <scope>IDENTIFICATION</scope>
    <source>
        <strain evidence="12">USDA-PBARC FA_bdor</strain>
        <tissue evidence="12">Whole organism</tissue>
    </source>
</reference>
<dbReference type="GO" id="GO:0005874">
    <property type="term" value="C:microtubule"/>
    <property type="evidence" value="ECO:0007669"/>
    <property type="project" value="UniProtKB-KW"/>
</dbReference>
<keyword evidence="6" id="KW-0493">Microtubule</keyword>
<feature type="compositionally biased region" description="Polar residues" evidence="10">
    <location>
        <begin position="460"/>
        <end position="478"/>
    </location>
</feature>
<name>A0A9R1SWA1_9HYME</name>
<feature type="compositionally biased region" description="Polar residues" evidence="10">
    <location>
        <begin position="770"/>
        <end position="780"/>
    </location>
</feature>
<dbReference type="RefSeq" id="XP_011298296.1">
    <property type="nucleotide sequence ID" value="XM_011299994.1"/>
</dbReference>
<evidence type="ECO:0000256" key="3">
    <source>
        <dbReference type="ARBA" id="ARBA00010494"/>
    </source>
</evidence>
<feature type="compositionally biased region" description="Low complexity" evidence="10">
    <location>
        <begin position="645"/>
        <end position="667"/>
    </location>
</feature>
<evidence type="ECO:0000256" key="8">
    <source>
        <dbReference type="ARBA" id="ARBA00023242"/>
    </source>
</evidence>
<dbReference type="Proteomes" id="UP000694866">
    <property type="component" value="Unplaced"/>
</dbReference>
<feature type="compositionally biased region" description="Polar residues" evidence="10">
    <location>
        <begin position="602"/>
        <end position="622"/>
    </location>
</feature>
<evidence type="ECO:0000256" key="9">
    <source>
        <dbReference type="ARBA" id="ARBA00045771"/>
    </source>
</evidence>
<feature type="compositionally biased region" description="Basic and acidic residues" evidence="10">
    <location>
        <begin position="719"/>
        <end position="731"/>
    </location>
</feature>
<evidence type="ECO:0000256" key="7">
    <source>
        <dbReference type="ARBA" id="ARBA00023212"/>
    </source>
</evidence>
<comment type="similarity">
    <text evidence="3">Belongs to the MDM1 family.</text>
</comment>
<dbReference type="PANTHER" id="PTHR32078">
    <property type="entry name" value="NUCLEAR PROTEIN MDM1"/>
    <property type="match status" value="1"/>
</dbReference>
<feature type="compositionally biased region" description="Polar residues" evidence="10">
    <location>
        <begin position="543"/>
        <end position="561"/>
    </location>
</feature>
<feature type="compositionally biased region" description="Basic and acidic residues" evidence="10">
    <location>
        <begin position="496"/>
        <end position="521"/>
    </location>
</feature>
<dbReference type="PANTHER" id="PTHR32078:SF1">
    <property type="entry name" value="NUCLEAR PROTEIN MDM1"/>
    <property type="match status" value="1"/>
</dbReference>
<sequence>MPANKGPIFGSTAKEKPVNGGGFGASGNKKKKQRVCVKSKKHCRQYLLHSEYRSTYTWHEYTGPHQEHTIVRRAPQAQPTSTKQPSAKLQSAKSTEDDNTEGPTLEPPLPRRKKNPELAYRHHEFITAADGGGIDAVDTNVVADKVREVTGSSALPPSQLSKAISRISTEYRLQFAWPRRAQLTNGETVAPIPAAGGAGGLPGGPRKSMSMGTLKQGIAPTEPAPVHMRKRPGDVDHKRDGIQASELEPLFGNNADHIDGVMPDVDEKDEDLTDFKISFRERKSASKGVKIIDDRVTKKSDKAPSTVTNAFPTSEIVELRRLADEYKHRDWGGGLASGEVSSVWKHVSNNHVLNALSLGRSVTKEEKEKENTRKVAPVMNTMPPAGRPSSVQARPISGILQEADNERAMARARKDFLIRHHLDRTTGVGDGALLPSPTREKLEPVAPRRRDEAKDEIQPRTKSSPKNSPRTGRSQSLGPISRSPKRQTPRAPSVSKDAKEKEKEHKDKEGKDRSGEPERHPRPTFLATTASPNRPLHHHAKPTSANVTKVPGKNTTQHSVDANTTVSSSVSSGNEAAASGSRSQRTLKLNNENNRARGSARAQVTTIDPSKSSSDNRYQSYRANAALQAMTAEPQVNGDGTGGDSSIASTPPSQSATAPVATAVVTSCPWFDDEPVVKSPPEPTRVKSPEQMIMRSPEPVNWTVPLDTGKTFTVTQNVREGEPLTRPHSEAKTWAAGSTVISTPQSAPPELAQHKSHHQSQHSGCKSPESESVSLGSYTGLNGHKDLDSERDSPLPNNLQGTSTTSQSDKGSVVPETKEKLPEEPSIKPVAGTNLRCLEDPVFEFDRGQKTTEPVVPTTTAPVTQSGYRVLEAEDPVVPAGGVGSTSSAGYHVLEAPVLSPGAQQRSVTSDVLEIARNRFDKFWGKGGPENQA</sequence>
<dbReference type="InterPro" id="IPR029136">
    <property type="entry name" value="MDM1"/>
</dbReference>
<evidence type="ECO:0000256" key="5">
    <source>
        <dbReference type="ARBA" id="ARBA00022490"/>
    </source>
</evidence>
<dbReference type="GeneID" id="105263652"/>
<feature type="compositionally biased region" description="Basic and acidic residues" evidence="10">
    <location>
        <begin position="438"/>
        <end position="459"/>
    </location>
</feature>
<feature type="region of interest" description="Disordered" evidence="10">
    <location>
        <begin position="74"/>
        <end position="113"/>
    </location>
</feature>
<dbReference type="GO" id="GO:0046600">
    <property type="term" value="P:negative regulation of centriole replication"/>
    <property type="evidence" value="ECO:0007669"/>
    <property type="project" value="InterPro"/>
</dbReference>
<keyword evidence="8" id="KW-0539">Nucleus</keyword>
<protein>
    <recommendedName>
        <fullName evidence="4">Nuclear protein MDM1</fullName>
    </recommendedName>
</protein>
<evidence type="ECO:0000256" key="1">
    <source>
        <dbReference type="ARBA" id="ARBA00004114"/>
    </source>
</evidence>
<feature type="compositionally biased region" description="Basic and acidic residues" evidence="10">
    <location>
        <begin position="816"/>
        <end position="826"/>
    </location>
</feature>
<comment type="subcellular location">
    <subcellularLocation>
        <location evidence="1">Cytoplasm</location>
        <location evidence="1">Cytoskeleton</location>
        <location evidence="1">Microtubule organizing center</location>
        <location evidence="1">Centrosome</location>
        <location evidence="1">Centriole</location>
    </subcellularLocation>
    <subcellularLocation>
        <location evidence="2">Nucleus</location>
    </subcellularLocation>
</comment>
<dbReference type="GO" id="GO:0008017">
    <property type="term" value="F:microtubule binding"/>
    <property type="evidence" value="ECO:0007669"/>
    <property type="project" value="InterPro"/>
</dbReference>
<keyword evidence="7" id="KW-0206">Cytoskeleton</keyword>
<keyword evidence="11" id="KW-1185">Reference proteome</keyword>
<feature type="compositionally biased region" description="Basic and acidic residues" evidence="10">
    <location>
        <begin position="783"/>
        <end position="793"/>
    </location>
</feature>
<proteinExistence type="inferred from homology"/>
<accession>A0A9R1SWA1</accession>
<feature type="region of interest" description="Disordered" evidence="10">
    <location>
        <begin position="426"/>
        <end position="833"/>
    </location>
</feature>
<evidence type="ECO:0000313" key="12">
    <source>
        <dbReference type="RefSeq" id="XP_011298296.1"/>
    </source>
</evidence>